<reference evidence="2 3" key="1">
    <citation type="journal article" date="2024" name="IMA Fungus">
        <title>Apiospora arundinis, a panoply of carbohydrate-active enzymes and secondary metabolites.</title>
        <authorList>
            <person name="Sorensen T."/>
            <person name="Petersen C."/>
            <person name="Muurmann A.T."/>
            <person name="Christiansen J.V."/>
            <person name="Brundto M.L."/>
            <person name="Overgaard C.K."/>
            <person name="Boysen A.T."/>
            <person name="Wollenberg R.D."/>
            <person name="Larsen T.O."/>
            <person name="Sorensen J.L."/>
            <person name="Nielsen K.L."/>
            <person name="Sondergaard T.E."/>
        </authorList>
    </citation>
    <scope>NUCLEOTIDE SEQUENCE [LARGE SCALE GENOMIC DNA]</scope>
    <source>
        <strain evidence="2 3">AAU 773</strain>
    </source>
</reference>
<dbReference type="Proteomes" id="UP001390339">
    <property type="component" value="Unassembled WGS sequence"/>
</dbReference>
<protein>
    <recommendedName>
        <fullName evidence="1">Heterokaryon incompatibility domain-containing protein</fullName>
    </recommendedName>
</protein>
<proteinExistence type="predicted"/>
<sequence length="907" mass="102846">MLDDTIKPDAASPVSEAPHGAAFCLKSNITDILSHSAVRSHADLWSRNLRFLTFDDDSKTSAYAEDVEPSSWTVQGQCRPCEDRLPAPNGHICAEHTKRFSLGTKLLKESNTCVHVQDRTCDYCIAVPLFPNHGKVTRFRIRRLHRPDSKNLSYCNHFIAASYCWSSQVGKRYAADDNADKGPYQVIEEDGSRRDMRANPYTIDRLVAFARDNGFRMIWIDHECIEQEDLVKTELAIQAMDLVYSRSDICVGLMEAELEQEHLDCLLIIFERLVSSRFKKRQKRRGVGAFNGCRRMRSDVLGETISRIVNDRWNTRAWILQEAFASSGRMVLLFPRAHSINVGGWFLVCHELSRSELAIELDIFQACLAAATSYAYSAMQHALEIRRKKGDEDQTSNSTHAGLGQRYKPLAEQSTEEIRLTMARLRMFHPRGPTDGMIVSTNKNVIRRTCNAAMSLTYLQLRGLTRVCDKLAIVANLGGYTLRLNTHELEKTQTSLSLCVHALALANGDFSLLTPELYSKSLRQTLEFPQGETPEFSWVHSSMTKLQHVESMTWNPGSNLSMGNVGAIVDVSERGLSVSGFLWKIDDFIPLKSFQVKYADSWRRLTASIEGGSSTASQTIKKATTHILFELIQQLASTGHNAVANAIWNSTANWQWNQSLDSLCMLEKVDQFPQGLQVENRGGMFALDPSPDGRYHQCWIIDRVMSQGGIRVASAFLPAEPGLPDLPHPSPSDISVTDGEHDIKHTHEESHHHELRSKETEPWTHSRYMLSLRLTSMMFETIPSNHESEDDFGMKEHLFMSPDNLSMFIHANGIPKDEWGDIASQRAIFDVEMPDDGQEEWVLSPFQMELESLPRPERRACSVSWTIEPVSLVTEESEQPRQTFRTRQMVRGMWQFKQIPQGRYNLV</sequence>
<dbReference type="InterPro" id="IPR010730">
    <property type="entry name" value="HET"/>
</dbReference>
<comment type="caution">
    <text evidence="2">The sequence shown here is derived from an EMBL/GenBank/DDBJ whole genome shotgun (WGS) entry which is preliminary data.</text>
</comment>
<dbReference type="InterPro" id="IPR052895">
    <property type="entry name" value="HetReg/Transcr_Mod"/>
</dbReference>
<name>A0ABR2JBI1_9PEZI</name>
<evidence type="ECO:0000313" key="2">
    <source>
        <dbReference type="EMBL" id="KAK8875164.1"/>
    </source>
</evidence>
<dbReference type="Pfam" id="PF06985">
    <property type="entry name" value="HET"/>
    <property type="match status" value="1"/>
</dbReference>
<accession>A0ABR2JBI1</accession>
<dbReference type="EMBL" id="JAPCWZ010000003">
    <property type="protein sequence ID" value="KAK8875164.1"/>
    <property type="molecule type" value="Genomic_DNA"/>
</dbReference>
<dbReference type="PANTHER" id="PTHR24148">
    <property type="entry name" value="ANKYRIN REPEAT DOMAIN-CONTAINING PROTEIN 39 HOMOLOG-RELATED"/>
    <property type="match status" value="1"/>
</dbReference>
<gene>
    <name evidence="2" type="ORF">PGQ11_005678</name>
</gene>
<evidence type="ECO:0000313" key="3">
    <source>
        <dbReference type="Proteomes" id="UP001390339"/>
    </source>
</evidence>
<feature type="domain" description="Heterokaryon incompatibility" evidence="1">
    <location>
        <begin position="158"/>
        <end position="322"/>
    </location>
</feature>
<dbReference type="PANTHER" id="PTHR24148:SF64">
    <property type="entry name" value="HETEROKARYON INCOMPATIBILITY DOMAIN-CONTAINING PROTEIN"/>
    <property type="match status" value="1"/>
</dbReference>
<organism evidence="2 3">
    <name type="scientific">Apiospora arundinis</name>
    <dbReference type="NCBI Taxonomy" id="335852"/>
    <lineage>
        <taxon>Eukaryota</taxon>
        <taxon>Fungi</taxon>
        <taxon>Dikarya</taxon>
        <taxon>Ascomycota</taxon>
        <taxon>Pezizomycotina</taxon>
        <taxon>Sordariomycetes</taxon>
        <taxon>Xylariomycetidae</taxon>
        <taxon>Amphisphaeriales</taxon>
        <taxon>Apiosporaceae</taxon>
        <taxon>Apiospora</taxon>
    </lineage>
</organism>
<evidence type="ECO:0000259" key="1">
    <source>
        <dbReference type="Pfam" id="PF06985"/>
    </source>
</evidence>
<keyword evidence="3" id="KW-1185">Reference proteome</keyword>